<dbReference type="SMART" id="SM00567">
    <property type="entry name" value="EZ_HEAT"/>
    <property type="match status" value="5"/>
</dbReference>
<comment type="caution">
    <text evidence="1">The sequence shown here is derived from an EMBL/GenBank/DDBJ whole genome shotgun (WGS) entry which is preliminary data.</text>
</comment>
<dbReference type="EMBL" id="JPMI01000228">
    <property type="protein sequence ID" value="KFA89981.1"/>
    <property type="molecule type" value="Genomic_DNA"/>
</dbReference>
<dbReference type="PANTHER" id="PTHR12697:SF5">
    <property type="entry name" value="DEOXYHYPUSINE HYDROXYLASE"/>
    <property type="match status" value="1"/>
</dbReference>
<sequence>MSAALFLVLLLSAGQHGGQGSLGCWSSCQRHVQDQALRARLCQLCVTTGRADAWVLELGRIRGLPAQEGLRSALTDPDWRVRWAVLRAQAKARGHTEPRTLADWVAEAPARDEVLACITAARAAASTGKSTASYLKEAGAKGGTAAARVWARRDAIREALEVEVYSEQAVLRGEALSHLATFLGRPPARVLLESMARRPEAGDVAAASALLSVAEKKGSSVGRMLLAEAKPPDQALINRLFAVYSADLEKLQKGLASLDVTERRATVQSLWRYGPLAQRELERALVDSEAQVRRLAAKGLAEAEGLSLMEAARRKIWDDGASLDTRCTWMDVVATEKTCEPFLLEVAHDTDFLADTRGEAAARLADCDGDATRRFQLLAPLLKDQQAAVRAGAVRALVLPRSPELDAAVAAALEDSMPEVVAAALGVVGRQRQVARVESVVTLLGSPHAEVREGAARALEWIGRPQHVKHLAQTLQQDSVASVRVAAAETLAVLGGPFAASALSQAAAKDPDSHVQHVARRGLARLGFRPP</sequence>
<proteinExistence type="predicted"/>
<dbReference type="Pfam" id="PF13646">
    <property type="entry name" value="HEAT_2"/>
    <property type="match status" value="1"/>
</dbReference>
<dbReference type="InterPro" id="IPR011989">
    <property type="entry name" value="ARM-like"/>
</dbReference>
<evidence type="ECO:0000313" key="2">
    <source>
        <dbReference type="Proteomes" id="UP000028547"/>
    </source>
</evidence>
<dbReference type="RefSeq" id="WP_043403604.1">
    <property type="nucleotide sequence ID" value="NZ_JPMI01000228.1"/>
</dbReference>
<dbReference type="PANTHER" id="PTHR12697">
    <property type="entry name" value="PBS LYASE HEAT-LIKE PROTEIN"/>
    <property type="match status" value="1"/>
</dbReference>
<protein>
    <recommendedName>
        <fullName evidence="3">PBS lyase</fullName>
    </recommendedName>
</protein>
<dbReference type="InterPro" id="IPR016024">
    <property type="entry name" value="ARM-type_fold"/>
</dbReference>
<dbReference type="GO" id="GO:0016491">
    <property type="term" value="F:oxidoreductase activity"/>
    <property type="evidence" value="ECO:0007669"/>
    <property type="project" value="TreeGrafter"/>
</dbReference>
<dbReference type="AlphaFoldDB" id="A0A084SNE6"/>
<reference evidence="1 2" key="1">
    <citation type="submission" date="2014-07" db="EMBL/GenBank/DDBJ databases">
        <title>Draft Genome Sequence of Gephyronic Acid Producer, Cystobacter violaceus Strain Cb vi76.</title>
        <authorList>
            <person name="Stevens D.C."/>
            <person name="Young J."/>
            <person name="Carmichael R."/>
            <person name="Tan J."/>
            <person name="Taylor R.E."/>
        </authorList>
    </citation>
    <scope>NUCLEOTIDE SEQUENCE [LARGE SCALE GENOMIC DNA]</scope>
    <source>
        <strain evidence="1 2">Cb vi76</strain>
    </source>
</reference>
<evidence type="ECO:0008006" key="3">
    <source>
        <dbReference type="Google" id="ProtNLM"/>
    </source>
</evidence>
<organism evidence="1 2">
    <name type="scientific">Archangium violaceum Cb vi76</name>
    <dbReference type="NCBI Taxonomy" id="1406225"/>
    <lineage>
        <taxon>Bacteria</taxon>
        <taxon>Pseudomonadati</taxon>
        <taxon>Myxococcota</taxon>
        <taxon>Myxococcia</taxon>
        <taxon>Myxococcales</taxon>
        <taxon>Cystobacterineae</taxon>
        <taxon>Archangiaceae</taxon>
        <taxon>Archangium</taxon>
    </lineage>
</organism>
<dbReference type="InterPro" id="IPR004155">
    <property type="entry name" value="PBS_lyase_HEAT"/>
</dbReference>
<dbReference type="Proteomes" id="UP000028547">
    <property type="component" value="Unassembled WGS sequence"/>
</dbReference>
<accession>A0A084SNE6</accession>
<gene>
    <name evidence="1" type="ORF">Q664_31580</name>
</gene>
<evidence type="ECO:0000313" key="1">
    <source>
        <dbReference type="EMBL" id="KFA89981.1"/>
    </source>
</evidence>
<dbReference type="Gene3D" id="1.25.10.10">
    <property type="entry name" value="Leucine-rich Repeat Variant"/>
    <property type="match status" value="2"/>
</dbReference>
<name>A0A084SNE6_9BACT</name>
<dbReference type="SUPFAM" id="SSF48371">
    <property type="entry name" value="ARM repeat"/>
    <property type="match status" value="2"/>
</dbReference>